<keyword evidence="3" id="KW-1185">Reference proteome</keyword>
<evidence type="ECO:0000313" key="2">
    <source>
        <dbReference type="EMBL" id="KAL0482935.1"/>
    </source>
</evidence>
<protein>
    <recommendedName>
        <fullName evidence="1">SAP domain-containing protein</fullName>
    </recommendedName>
</protein>
<dbReference type="SMART" id="SM00513">
    <property type="entry name" value="SAP"/>
    <property type="match status" value="1"/>
</dbReference>
<organism evidence="2 3">
    <name type="scientific">Acrasis kona</name>
    <dbReference type="NCBI Taxonomy" id="1008807"/>
    <lineage>
        <taxon>Eukaryota</taxon>
        <taxon>Discoba</taxon>
        <taxon>Heterolobosea</taxon>
        <taxon>Tetramitia</taxon>
        <taxon>Eutetramitia</taxon>
        <taxon>Acrasidae</taxon>
        <taxon>Acrasis</taxon>
    </lineage>
</organism>
<gene>
    <name evidence="2" type="ORF">AKO1_007555</name>
</gene>
<accession>A0AAW2Z0T2</accession>
<proteinExistence type="predicted"/>
<evidence type="ECO:0000259" key="1">
    <source>
        <dbReference type="SMART" id="SM00513"/>
    </source>
</evidence>
<dbReference type="InterPro" id="IPR003034">
    <property type="entry name" value="SAP_dom"/>
</dbReference>
<dbReference type="Proteomes" id="UP001431209">
    <property type="component" value="Unassembled WGS sequence"/>
</dbReference>
<dbReference type="Gene3D" id="1.10.720.30">
    <property type="entry name" value="SAP domain"/>
    <property type="match status" value="1"/>
</dbReference>
<feature type="domain" description="SAP" evidence="1">
    <location>
        <begin position="90"/>
        <end position="124"/>
    </location>
</feature>
<evidence type="ECO:0000313" key="3">
    <source>
        <dbReference type="Proteomes" id="UP001431209"/>
    </source>
</evidence>
<dbReference type="EMBL" id="JAOPGA020000912">
    <property type="protein sequence ID" value="KAL0482935.1"/>
    <property type="molecule type" value="Genomic_DNA"/>
</dbReference>
<name>A0AAW2Z0T2_9EUKA</name>
<reference evidence="2 3" key="1">
    <citation type="submission" date="2024-03" db="EMBL/GenBank/DDBJ databases">
        <title>The Acrasis kona genome and developmental transcriptomes reveal deep origins of eukaryotic multicellular pathways.</title>
        <authorList>
            <person name="Sheikh S."/>
            <person name="Fu C.-J."/>
            <person name="Brown M.W."/>
            <person name="Baldauf S.L."/>
        </authorList>
    </citation>
    <scope>NUCLEOTIDE SEQUENCE [LARGE SCALE GENOMIC DNA]</scope>
    <source>
        <strain evidence="2 3">ATCC MYA-3509</strain>
    </source>
</reference>
<comment type="caution">
    <text evidence="2">The sequence shown here is derived from an EMBL/GenBank/DDBJ whole genome shotgun (WGS) entry which is preliminary data.</text>
</comment>
<sequence length="226" mass="26673">MGVNNCPYVWDCLKQDLQPGSWSACATVDNIMFSVQANIQEEEDDDNSKDNRYHHLATNAYNTTVDTNPQIVVNDEDYIEDDITYSNKYLMKLKSIKLKELCKKHGQKTAPTKQEMVTRLMEKVKHGQEHNEISDIVLNRYRTLHFKNNATHHDMYRSSFNGVDRSNKWWYKSNYAYALNNWRTKMLLSILQDMVANAFVLMRDSRKIHISDFREELSTQLMLYKE</sequence>
<dbReference type="InterPro" id="IPR036361">
    <property type="entry name" value="SAP_dom_sf"/>
</dbReference>
<dbReference type="AlphaFoldDB" id="A0AAW2Z0T2"/>